<organism evidence="2 3">
    <name type="scientific">Candidatus Fervidibacter sacchari</name>
    <dbReference type="NCBI Taxonomy" id="1448929"/>
    <lineage>
        <taxon>Bacteria</taxon>
        <taxon>Candidatus Fervidibacterota</taxon>
        <taxon>Candidatus Fervidibacter</taxon>
    </lineage>
</organism>
<name>A0ABT2EN25_9BACT</name>
<evidence type="ECO:0000313" key="2">
    <source>
        <dbReference type="EMBL" id="MCS3919317.1"/>
    </source>
</evidence>
<keyword evidence="2" id="KW-0378">Hydrolase</keyword>
<evidence type="ECO:0000313" key="3">
    <source>
        <dbReference type="Proteomes" id="UP001204798"/>
    </source>
</evidence>
<reference evidence="2 3" key="1">
    <citation type="submission" date="2022-08" db="EMBL/GenBank/DDBJ databases">
        <title>Bacterial and archaeal communities from various locations to study Microbial Dark Matter (Phase II).</title>
        <authorList>
            <person name="Stepanauskas R."/>
        </authorList>
    </citation>
    <scope>NUCLEOTIDE SEQUENCE [LARGE SCALE GENOMIC DNA]</scope>
    <source>
        <strain evidence="2 3">PD1</strain>
    </source>
</reference>
<dbReference type="EMBL" id="JANUCP010000003">
    <property type="protein sequence ID" value="MCS3919317.1"/>
    <property type="molecule type" value="Genomic_DNA"/>
</dbReference>
<sequence>MPLNTDQKRFLAAALAELEEHLVRFERLLQSDETVTIFHWVPNPFGNEQRSKLLRLIAAVKEHLAAMRDAFGLPTEVIDLRWQLTATLLHIATNLEECYPRRMKGFGELDTETATQLTQYLKRLSELLDAIQSEAKK</sequence>
<keyword evidence="2" id="KW-0269">Exonuclease</keyword>
<dbReference type="RefSeq" id="WP_259095622.1">
    <property type="nucleotide sequence ID" value="NZ_JANUCP010000003.1"/>
</dbReference>
<proteinExistence type="predicted"/>
<keyword evidence="1" id="KW-0175">Coiled coil</keyword>
<feature type="coiled-coil region" evidence="1">
    <location>
        <begin position="8"/>
        <end position="35"/>
    </location>
</feature>
<keyword evidence="2" id="KW-0540">Nuclease</keyword>
<protein>
    <submittedName>
        <fullName evidence="2">DNA repair exonuclease SbcCD ATPase subunit</fullName>
    </submittedName>
</protein>
<dbReference type="Proteomes" id="UP001204798">
    <property type="component" value="Unassembled WGS sequence"/>
</dbReference>
<gene>
    <name evidence="2" type="ORF">M2350_001730</name>
</gene>
<comment type="caution">
    <text evidence="2">The sequence shown here is derived from an EMBL/GenBank/DDBJ whole genome shotgun (WGS) entry which is preliminary data.</text>
</comment>
<evidence type="ECO:0000256" key="1">
    <source>
        <dbReference type="SAM" id="Coils"/>
    </source>
</evidence>
<accession>A0ABT2EN25</accession>
<keyword evidence="3" id="KW-1185">Reference proteome</keyword>
<dbReference type="GO" id="GO:0004527">
    <property type="term" value="F:exonuclease activity"/>
    <property type="evidence" value="ECO:0007669"/>
    <property type="project" value="UniProtKB-KW"/>
</dbReference>